<accession>A0A939KGK0</accession>
<evidence type="ECO:0000313" key="2">
    <source>
        <dbReference type="Proteomes" id="UP000664218"/>
    </source>
</evidence>
<comment type="caution">
    <text evidence="1">The sequence shown here is derived from an EMBL/GenBank/DDBJ whole genome shotgun (WGS) entry which is preliminary data.</text>
</comment>
<gene>
    <name evidence="1" type="ORF">J3A84_05575</name>
</gene>
<dbReference type="Proteomes" id="UP000664218">
    <property type="component" value="Unassembled WGS sequence"/>
</dbReference>
<organism evidence="1 2">
    <name type="scientific">Proteiniclasticum aestuarii</name>
    <dbReference type="NCBI Taxonomy" id="2817862"/>
    <lineage>
        <taxon>Bacteria</taxon>
        <taxon>Bacillati</taxon>
        <taxon>Bacillota</taxon>
        <taxon>Clostridia</taxon>
        <taxon>Eubacteriales</taxon>
        <taxon>Clostridiaceae</taxon>
        <taxon>Proteiniclasticum</taxon>
    </lineage>
</organism>
<proteinExistence type="predicted"/>
<dbReference type="AlphaFoldDB" id="A0A939KGK0"/>
<evidence type="ECO:0000313" key="1">
    <source>
        <dbReference type="EMBL" id="MBO1264509.1"/>
    </source>
</evidence>
<dbReference type="RefSeq" id="WP_207599018.1">
    <property type="nucleotide sequence ID" value="NZ_JAFNJU010000003.1"/>
</dbReference>
<dbReference type="EMBL" id="JAFNJU010000003">
    <property type="protein sequence ID" value="MBO1264509.1"/>
    <property type="molecule type" value="Genomic_DNA"/>
</dbReference>
<keyword evidence="2" id="KW-1185">Reference proteome</keyword>
<protein>
    <submittedName>
        <fullName evidence="1">Uncharacterized protein</fullName>
    </submittedName>
</protein>
<name>A0A939KGK0_9CLOT</name>
<sequence length="173" mass="20156">MMFDKIFRGYRIVSKSSTLSLSKELVEEINIGFFTDFMSTKKQFRSVGDAITLQWIKDGGIKLVLPENGVSENSMQLKGFLDWYERFNDPSMEKVIERLKGYGFTDITEDEELKTELQNVVNHFDDQQENLSGDENDLLTEIRKYDSGNCKLSQLKQYLEDHNEAFSNLKKRI</sequence>
<reference evidence="1" key="1">
    <citation type="submission" date="2021-03" db="EMBL/GenBank/DDBJ databases">
        <title>Proteiniclasticum marinus sp. nov., isolated from tidal flat sediment.</title>
        <authorList>
            <person name="Namirimu T."/>
            <person name="Yang J.-A."/>
            <person name="Yang S.-H."/>
            <person name="Kim Y.-J."/>
            <person name="Kwon K.K."/>
        </authorList>
    </citation>
    <scope>NUCLEOTIDE SEQUENCE</scope>
    <source>
        <strain evidence="1">SCR006</strain>
    </source>
</reference>